<proteinExistence type="predicted"/>
<dbReference type="Proteomes" id="UP000448867">
    <property type="component" value="Unassembled WGS sequence"/>
</dbReference>
<dbReference type="RefSeq" id="WP_154309195.1">
    <property type="nucleotide sequence ID" value="NZ_WKKI01000043.1"/>
</dbReference>
<keyword evidence="3" id="KW-1185">Reference proteome</keyword>
<name>A0A7X2M059_9BACI</name>
<evidence type="ECO:0000313" key="3">
    <source>
        <dbReference type="Proteomes" id="UP000448867"/>
    </source>
</evidence>
<organism evidence="2 3">
    <name type="scientific">Metabacillus lacus</name>
    <dbReference type="NCBI Taxonomy" id="1983721"/>
    <lineage>
        <taxon>Bacteria</taxon>
        <taxon>Bacillati</taxon>
        <taxon>Bacillota</taxon>
        <taxon>Bacilli</taxon>
        <taxon>Bacillales</taxon>
        <taxon>Bacillaceae</taxon>
        <taxon>Metabacillus</taxon>
    </lineage>
</organism>
<evidence type="ECO:0000313" key="2">
    <source>
        <dbReference type="EMBL" id="MRX73733.1"/>
    </source>
</evidence>
<comment type="caution">
    <text evidence="2">The sequence shown here is derived from an EMBL/GenBank/DDBJ whole genome shotgun (WGS) entry which is preliminary data.</text>
</comment>
<dbReference type="EMBL" id="WKKI01000043">
    <property type="protein sequence ID" value="MRX73733.1"/>
    <property type="molecule type" value="Genomic_DNA"/>
</dbReference>
<dbReference type="OrthoDB" id="2454113at2"/>
<evidence type="ECO:0000256" key="1">
    <source>
        <dbReference type="SAM" id="Phobius"/>
    </source>
</evidence>
<sequence length="108" mass="12425">MKNSTPCPNCQEEITIEDFAKQDNHFKLACPYCEAKIKETALTYIILPAMVISALVFFSATIWIKESFEALQNVPTMLVFVGFLLPFYFLYQKYYAAFIVNKGSFKVK</sequence>
<keyword evidence="1" id="KW-1133">Transmembrane helix</keyword>
<keyword evidence="1" id="KW-0472">Membrane</keyword>
<dbReference type="AlphaFoldDB" id="A0A7X2M059"/>
<keyword evidence="1" id="KW-0812">Transmembrane</keyword>
<gene>
    <name evidence="2" type="ORF">GJU40_16450</name>
</gene>
<protein>
    <submittedName>
        <fullName evidence="2">Uncharacterized protein</fullName>
    </submittedName>
</protein>
<accession>A0A7X2M059</accession>
<feature type="transmembrane region" description="Helical" evidence="1">
    <location>
        <begin position="70"/>
        <end position="91"/>
    </location>
</feature>
<feature type="transmembrane region" description="Helical" evidence="1">
    <location>
        <begin position="41"/>
        <end position="64"/>
    </location>
</feature>
<reference evidence="2 3" key="1">
    <citation type="submission" date="2019-11" db="EMBL/GenBank/DDBJ databases">
        <title>Bacillus lacus genome.</title>
        <authorList>
            <person name="Allen C.J."/>
            <person name="Newman J.D."/>
        </authorList>
    </citation>
    <scope>NUCLEOTIDE SEQUENCE [LARGE SCALE GENOMIC DNA]</scope>
    <source>
        <strain evidence="2 3">KCTC 33946</strain>
    </source>
</reference>